<evidence type="ECO:0000313" key="3">
    <source>
        <dbReference type="Proteomes" id="UP000562027"/>
    </source>
</evidence>
<dbReference type="Proteomes" id="UP000562027">
    <property type="component" value="Unassembled WGS sequence"/>
</dbReference>
<evidence type="ECO:0000313" key="2">
    <source>
        <dbReference type="EMBL" id="MBB4843484.1"/>
    </source>
</evidence>
<accession>A0A840L4L2</accession>
<dbReference type="Pfam" id="PF17963">
    <property type="entry name" value="Big_9"/>
    <property type="match status" value="1"/>
</dbReference>
<evidence type="ECO:0000256" key="1">
    <source>
        <dbReference type="SAM" id="SignalP"/>
    </source>
</evidence>
<dbReference type="Gene3D" id="2.60.40.3440">
    <property type="match status" value="1"/>
</dbReference>
<dbReference type="AlphaFoldDB" id="A0A840L4L2"/>
<reference evidence="2 3" key="1">
    <citation type="submission" date="2020-08" db="EMBL/GenBank/DDBJ databases">
        <title>Functional genomics of gut bacteria from endangered species of beetles.</title>
        <authorList>
            <person name="Carlos-Shanley C."/>
        </authorList>
    </citation>
    <scope>NUCLEOTIDE SEQUENCE [LARGE SCALE GENOMIC DNA]</scope>
    <source>
        <strain evidence="2 3">S00239</strain>
    </source>
</reference>
<name>A0A840L4L2_9BURK</name>
<feature type="signal peptide" evidence="1">
    <location>
        <begin position="1"/>
        <end position="22"/>
    </location>
</feature>
<dbReference type="RefSeq" id="WP_184298779.1">
    <property type="nucleotide sequence ID" value="NZ_JACHLP010000003.1"/>
</dbReference>
<evidence type="ECO:0008006" key="4">
    <source>
        <dbReference type="Google" id="ProtNLM"/>
    </source>
</evidence>
<gene>
    <name evidence="2" type="ORF">HNP55_002003</name>
</gene>
<organism evidence="2 3">
    <name type="scientific">Roseateles oligotrophus</name>
    <dbReference type="NCBI Taxonomy" id="1769250"/>
    <lineage>
        <taxon>Bacteria</taxon>
        <taxon>Pseudomonadati</taxon>
        <taxon>Pseudomonadota</taxon>
        <taxon>Betaproteobacteria</taxon>
        <taxon>Burkholderiales</taxon>
        <taxon>Sphaerotilaceae</taxon>
        <taxon>Roseateles</taxon>
    </lineage>
</organism>
<protein>
    <recommendedName>
        <fullName evidence="4">Lipoprotein</fullName>
    </recommendedName>
</protein>
<keyword evidence="3" id="KW-1185">Reference proteome</keyword>
<dbReference type="EMBL" id="JACHLP010000003">
    <property type="protein sequence ID" value="MBB4843484.1"/>
    <property type="molecule type" value="Genomic_DNA"/>
</dbReference>
<comment type="caution">
    <text evidence="2">The sequence shown here is derived from an EMBL/GenBank/DDBJ whole genome shotgun (WGS) entry which is preliminary data.</text>
</comment>
<keyword evidence="1" id="KW-0732">Signal</keyword>
<feature type="chain" id="PRO_5032683152" description="Lipoprotein" evidence="1">
    <location>
        <begin position="23"/>
        <end position="708"/>
    </location>
</feature>
<proteinExistence type="predicted"/>
<dbReference type="PROSITE" id="PS51257">
    <property type="entry name" value="PROKAR_LIPOPROTEIN"/>
    <property type="match status" value="1"/>
</dbReference>
<sequence>MKISSVQAGVCLSLVYSGLLTACGGGSGSNAAPPPSPVSTASATDDAYTLDWNAAKRLGVQENDKSSGGSASISILEAPKSGTASVDGASVLYTPNNGFFGADSLKYRLTAGGVSSDATVKLSVEASLVIKGVVSDGSSAYARVVATLGSKSISTDADSQGAYSLPLKSADPTEFLSLKATALGVQNQTVLSSLAGELGNLSKRSKAGLLTDSQAPALRLSSLSTAQTALLARRGPLPSTDKMLVEQVQKIGGSELLDGASAIRMVIDKGYSLPSGAQSTLDLLQANSKFMDIIGAQRNINPALFDQMRANLSQDAGLKNPPPVPDSSPRTLVYTQGQGPGAATAFQFTLQADGSVQILGDFAAAGKWKLDGSNLEVTLDSPNVSSALSYDRDAKGQQWQIDTVVTGFRLADWGAATGLTSAAMLARLGYTLEQGGSKAGLRQKLDDSAFIWRRYELGSANHFSAADFEPGTAWVGPYISHPSDPYKTPQDIIKFMGSNTATIERSQQAINWLLVDGALELNLPDSNYRYRRLGTGPLGEERWLMEQRVAGKSLALKEIMAVKSSLVSISFDQLLRPWVGNLVAPIGDAIIYELRADGSASISVQSTQDRQSTPNFNRTWRLLAGNKIEIRRGRKNTIGNCDAFAEDPNNPNPACQTVQRRIFQLVGQQAGSYFVLEEGPYSGSPVVIPAEADRTFRLMAITDPSSIK</sequence>